<dbReference type="EMBL" id="JACCBU010000001">
    <property type="protein sequence ID" value="NYE70556.1"/>
    <property type="molecule type" value="Genomic_DNA"/>
</dbReference>
<evidence type="ECO:0000256" key="1">
    <source>
        <dbReference type="SAM" id="Phobius"/>
    </source>
</evidence>
<evidence type="ECO:0000313" key="2">
    <source>
        <dbReference type="EMBL" id="NYE70556.1"/>
    </source>
</evidence>
<protein>
    <submittedName>
        <fullName evidence="2">Low temperature requirement protein LtrA</fullName>
    </submittedName>
</protein>
<feature type="transmembrane region" description="Helical" evidence="1">
    <location>
        <begin position="111"/>
        <end position="130"/>
    </location>
</feature>
<keyword evidence="1" id="KW-1133">Transmembrane helix</keyword>
<keyword evidence="3" id="KW-1185">Reference proteome</keyword>
<feature type="transmembrane region" description="Helical" evidence="1">
    <location>
        <begin position="206"/>
        <end position="229"/>
    </location>
</feature>
<dbReference type="RefSeq" id="WP_179750120.1">
    <property type="nucleotide sequence ID" value="NZ_JACCBU010000001.1"/>
</dbReference>
<feature type="transmembrane region" description="Helical" evidence="1">
    <location>
        <begin position="278"/>
        <end position="300"/>
    </location>
</feature>
<proteinExistence type="predicted"/>
<feature type="transmembrane region" description="Helical" evidence="1">
    <location>
        <begin position="142"/>
        <end position="160"/>
    </location>
</feature>
<dbReference type="AlphaFoldDB" id="A0A7Y9I591"/>
<dbReference type="Pfam" id="PF06772">
    <property type="entry name" value="LtrA"/>
    <property type="match status" value="1"/>
</dbReference>
<keyword evidence="1" id="KW-0812">Transmembrane</keyword>
<feature type="transmembrane region" description="Helical" evidence="1">
    <location>
        <begin position="346"/>
        <end position="362"/>
    </location>
</feature>
<feature type="transmembrane region" description="Helical" evidence="1">
    <location>
        <begin position="51"/>
        <end position="71"/>
    </location>
</feature>
<dbReference type="Proteomes" id="UP000569914">
    <property type="component" value="Unassembled WGS sequence"/>
</dbReference>
<dbReference type="PANTHER" id="PTHR36840">
    <property type="entry name" value="BLL5714 PROTEIN"/>
    <property type="match status" value="1"/>
</dbReference>
<feature type="transmembrane region" description="Helical" evidence="1">
    <location>
        <begin position="166"/>
        <end position="185"/>
    </location>
</feature>
<feature type="transmembrane region" description="Helical" evidence="1">
    <location>
        <begin position="312"/>
        <end position="334"/>
    </location>
</feature>
<gene>
    <name evidence="2" type="ORF">BKA15_001885</name>
</gene>
<accession>A0A7Y9I591</accession>
<feature type="transmembrane region" description="Helical" evidence="1">
    <location>
        <begin position="235"/>
        <end position="257"/>
    </location>
</feature>
<keyword evidence="1" id="KW-0472">Membrane</keyword>
<dbReference type="InterPro" id="IPR010640">
    <property type="entry name" value="Low_temperature_requirement_A"/>
</dbReference>
<organism evidence="2 3">
    <name type="scientific">Microlunatus parietis</name>
    <dbReference type="NCBI Taxonomy" id="682979"/>
    <lineage>
        <taxon>Bacteria</taxon>
        <taxon>Bacillati</taxon>
        <taxon>Actinomycetota</taxon>
        <taxon>Actinomycetes</taxon>
        <taxon>Propionibacteriales</taxon>
        <taxon>Propionibacteriaceae</taxon>
        <taxon>Microlunatus</taxon>
    </lineage>
</organism>
<evidence type="ECO:0000313" key="3">
    <source>
        <dbReference type="Proteomes" id="UP000569914"/>
    </source>
</evidence>
<comment type="caution">
    <text evidence="2">The sequence shown here is derived from an EMBL/GenBank/DDBJ whole genome shotgun (WGS) entry which is preliminary data.</text>
</comment>
<feature type="transmembrane region" description="Helical" evidence="1">
    <location>
        <begin position="83"/>
        <end position="105"/>
    </location>
</feature>
<dbReference type="PANTHER" id="PTHR36840:SF1">
    <property type="entry name" value="BLL5714 PROTEIN"/>
    <property type="match status" value="1"/>
</dbReference>
<feature type="transmembrane region" description="Helical" evidence="1">
    <location>
        <begin position="21"/>
        <end position="39"/>
    </location>
</feature>
<reference evidence="2 3" key="1">
    <citation type="submission" date="2020-07" db="EMBL/GenBank/DDBJ databases">
        <title>Sequencing the genomes of 1000 actinobacteria strains.</title>
        <authorList>
            <person name="Klenk H.-P."/>
        </authorList>
    </citation>
    <scope>NUCLEOTIDE SEQUENCE [LARGE SCALE GENOMIC DNA]</scope>
    <source>
        <strain evidence="2 3">DSM 22083</strain>
    </source>
</reference>
<sequence>MPIIRALRPRDPADPHRAATPLELLTDLCFVVAVALAASELHHHISDHHELQGLVGFMMAFFAIFLTWLNFTWFASAYDNDDVIYRLLTILQILGSLVLAAGIPGLFEGNLLLGVVGYVIMRIALVAQWLRAAYHDPERRQTCLRYAAGILIVQICWIAWLPITAAAPFLTLPLFVLLGIMELAVPLFAERTGGTTWHPHHIAERYGLFFIIVLGETVLSTTLAIQGALKDDQLWTSSVLIVVGSGILIVFSAWWLYFSRSAGDVLSTVDRAHQAAAFLWGWGHYFILGAAAAVGAGLAARVDYWSGSEHHGSALVTGLAVTVPVAVLLIMLWVLHLRHHDGSPRTWAPFLGAVVLILASTATPVPELITGLVLAALVAVEIRVARLV</sequence>
<name>A0A7Y9I591_9ACTN</name>